<feature type="region of interest" description="Disordered" evidence="1">
    <location>
        <begin position="160"/>
        <end position="201"/>
    </location>
</feature>
<evidence type="ECO:0000256" key="1">
    <source>
        <dbReference type="SAM" id="MobiDB-lite"/>
    </source>
</evidence>
<reference evidence="2" key="1">
    <citation type="journal article" date="2019" name="Sci. Rep.">
        <title>Draft genome of Tanacetum cinerariifolium, the natural source of mosquito coil.</title>
        <authorList>
            <person name="Yamashiro T."/>
            <person name="Shiraishi A."/>
            <person name="Satake H."/>
            <person name="Nakayama K."/>
        </authorList>
    </citation>
    <scope>NUCLEOTIDE SEQUENCE</scope>
</reference>
<gene>
    <name evidence="2" type="ORF">Tci_172473</name>
</gene>
<protein>
    <recommendedName>
        <fullName evidence="3">Retrovirus-related Pol polyprotein from transposon TNT 1-94</fullName>
    </recommendedName>
</protein>
<dbReference type="EMBL" id="BKCJ010041714">
    <property type="protein sequence ID" value="GEW00497.1"/>
    <property type="molecule type" value="Genomic_DNA"/>
</dbReference>
<name>A0A699GS06_TANCI</name>
<evidence type="ECO:0008006" key="3">
    <source>
        <dbReference type="Google" id="ProtNLM"/>
    </source>
</evidence>
<accession>A0A699GS06</accession>
<organism evidence="2">
    <name type="scientific">Tanacetum cinerariifolium</name>
    <name type="common">Dalmatian daisy</name>
    <name type="synonym">Chrysanthemum cinerariifolium</name>
    <dbReference type="NCBI Taxonomy" id="118510"/>
    <lineage>
        <taxon>Eukaryota</taxon>
        <taxon>Viridiplantae</taxon>
        <taxon>Streptophyta</taxon>
        <taxon>Embryophyta</taxon>
        <taxon>Tracheophyta</taxon>
        <taxon>Spermatophyta</taxon>
        <taxon>Magnoliopsida</taxon>
        <taxon>eudicotyledons</taxon>
        <taxon>Gunneridae</taxon>
        <taxon>Pentapetalae</taxon>
        <taxon>asterids</taxon>
        <taxon>campanulids</taxon>
        <taxon>Asterales</taxon>
        <taxon>Asteraceae</taxon>
        <taxon>Asteroideae</taxon>
        <taxon>Anthemideae</taxon>
        <taxon>Anthemidinae</taxon>
        <taxon>Tanacetum</taxon>
    </lineage>
</organism>
<comment type="caution">
    <text evidence="2">The sequence shown here is derived from an EMBL/GenBank/DDBJ whole genome shotgun (WGS) entry which is preliminary data.</text>
</comment>
<feature type="compositionally biased region" description="Polar residues" evidence="1">
    <location>
        <begin position="163"/>
        <end position="173"/>
    </location>
</feature>
<proteinExistence type="predicted"/>
<dbReference type="AlphaFoldDB" id="A0A699GS06"/>
<feature type="compositionally biased region" description="Polar residues" evidence="1">
    <location>
        <begin position="182"/>
        <end position="201"/>
    </location>
</feature>
<evidence type="ECO:0000313" key="2">
    <source>
        <dbReference type="EMBL" id="GEW00497.1"/>
    </source>
</evidence>
<sequence>MEILREPTLNKLLDFQDSLDDEEDTRSSKEYMNDFEKEYQAITLLAKSKRVILQETDGQRHQFLFISHLFNQNFSIHLSKNLNRGIPKTLKASTTKSKAKLALVGSSTSASSSSSSKNKGLIAKTYNSDEEEVSSNDNEVIKVKALMALTDEERVYVDKENNSEVSITSSNKPKLSEDEDSTLSNHDTGKVPSNESLRNTTGHSVVVSDSSMTDYDSVDEYLVCSIPLPPLEKLTGDEPVSRPKTIKLILNLKSTFKAETLKAS</sequence>